<proteinExistence type="predicted"/>
<dbReference type="InterPro" id="IPR003593">
    <property type="entry name" value="AAA+_ATPase"/>
</dbReference>
<evidence type="ECO:0000313" key="6">
    <source>
        <dbReference type="Proteomes" id="UP000730618"/>
    </source>
</evidence>
<evidence type="ECO:0000259" key="4">
    <source>
        <dbReference type="PROSITE" id="PS50893"/>
    </source>
</evidence>
<organism evidence="5 6">
    <name type="scientific">Paenibacillus allorhizosphaerae</name>
    <dbReference type="NCBI Taxonomy" id="2849866"/>
    <lineage>
        <taxon>Bacteria</taxon>
        <taxon>Bacillati</taxon>
        <taxon>Bacillota</taxon>
        <taxon>Bacilli</taxon>
        <taxon>Bacillales</taxon>
        <taxon>Paenibacillaceae</taxon>
        <taxon>Paenibacillus</taxon>
    </lineage>
</organism>
<accession>A0ABN7TTD2</accession>
<dbReference type="EMBL" id="CAJVCE010000015">
    <property type="protein sequence ID" value="CAG7650604.1"/>
    <property type="molecule type" value="Genomic_DNA"/>
</dbReference>
<name>A0ABN7TTD2_9BACL</name>
<dbReference type="Pfam" id="PF00005">
    <property type="entry name" value="ABC_tran"/>
    <property type="match status" value="1"/>
</dbReference>
<evidence type="ECO:0000256" key="2">
    <source>
        <dbReference type="ARBA" id="ARBA00022741"/>
    </source>
</evidence>
<dbReference type="PROSITE" id="PS50893">
    <property type="entry name" value="ABC_TRANSPORTER_2"/>
    <property type="match status" value="1"/>
</dbReference>
<feature type="domain" description="ABC transporter" evidence="4">
    <location>
        <begin position="2"/>
        <end position="255"/>
    </location>
</feature>
<dbReference type="InterPro" id="IPR017871">
    <property type="entry name" value="ABC_transporter-like_CS"/>
</dbReference>
<dbReference type="PROSITE" id="PS00211">
    <property type="entry name" value="ABC_TRANSPORTER_1"/>
    <property type="match status" value="1"/>
</dbReference>
<keyword evidence="2" id="KW-0547">Nucleotide-binding</keyword>
<sequence length="323" mass="36758">MIEVNHLHKSFRMPSKDKSRWKRLKAWATGREPAKDAVRDISFTITKGEFVGYIGPNGAGKSTTIKMLTGILHPTSGEVLIDGLSPHKERRKVVRRLGVVFGQRSQLWWDLPVRDSFDILAAMYRTDEQHKKRMLAELDDLLTLHEFMDTPVRKLSLGQRMRADLAAAMLHEPDILFLDEPTIGLDVVAKRNIRKLLASVNREFGKTVLLTTHDMDDIEELCSRVMVINHGALAYDGTTQELRERIGLPTILRVTFRESVAVPDNAQHGFSVGDGNGGTELTVHFNRHEMQAMEVLRRLEQFGAVVDMHMEEPDFEDVIHKVY</sequence>
<dbReference type="PANTHER" id="PTHR42711:SF1">
    <property type="entry name" value="ABC-TRANSPORT PROTEIN, ATP-BINDING COMPONENT"/>
    <property type="match status" value="1"/>
</dbReference>
<keyword evidence="1" id="KW-0813">Transport</keyword>
<dbReference type="PANTHER" id="PTHR42711">
    <property type="entry name" value="ABC TRANSPORTER ATP-BINDING PROTEIN"/>
    <property type="match status" value="1"/>
</dbReference>
<evidence type="ECO:0000256" key="3">
    <source>
        <dbReference type="ARBA" id="ARBA00022840"/>
    </source>
</evidence>
<dbReference type="RefSeq" id="WP_218101036.1">
    <property type="nucleotide sequence ID" value="NZ_CAJVCE010000015.1"/>
</dbReference>
<gene>
    <name evidence="5" type="primary">btuD_22</name>
    <name evidence="5" type="ORF">PAECIP111802_04762</name>
</gene>
<protein>
    <submittedName>
        <fullName evidence="5">Vitamin B12 import ATP-binding protein BtuD</fullName>
    </submittedName>
</protein>
<dbReference type="GO" id="GO:0005524">
    <property type="term" value="F:ATP binding"/>
    <property type="evidence" value="ECO:0007669"/>
    <property type="project" value="UniProtKB-KW"/>
</dbReference>
<dbReference type="InterPro" id="IPR003439">
    <property type="entry name" value="ABC_transporter-like_ATP-bd"/>
</dbReference>
<keyword evidence="3 5" id="KW-0067">ATP-binding</keyword>
<dbReference type="InterPro" id="IPR050763">
    <property type="entry name" value="ABC_transporter_ATP-binding"/>
</dbReference>
<evidence type="ECO:0000256" key="1">
    <source>
        <dbReference type="ARBA" id="ARBA00022448"/>
    </source>
</evidence>
<comment type="caution">
    <text evidence="5">The sequence shown here is derived from an EMBL/GenBank/DDBJ whole genome shotgun (WGS) entry which is preliminary data.</text>
</comment>
<keyword evidence="6" id="KW-1185">Reference proteome</keyword>
<evidence type="ECO:0000313" key="5">
    <source>
        <dbReference type="EMBL" id="CAG7650604.1"/>
    </source>
</evidence>
<reference evidence="5 6" key="1">
    <citation type="submission" date="2021-06" db="EMBL/GenBank/DDBJ databases">
        <authorList>
            <person name="Criscuolo A."/>
        </authorList>
    </citation>
    <scope>NUCLEOTIDE SEQUENCE [LARGE SCALE GENOMIC DNA]</scope>
    <source>
        <strain evidence="6">CIP 111802</strain>
    </source>
</reference>
<dbReference type="SMART" id="SM00382">
    <property type="entry name" value="AAA"/>
    <property type="match status" value="1"/>
</dbReference>
<dbReference type="Proteomes" id="UP000730618">
    <property type="component" value="Unassembled WGS sequence"/>
</dbReference>